<name>A0A1H8N719_9FLAO</name>
<dbReference type="Gene3D" id="1.10.10.60">
    <property type="entry name" value="Homeodomain-like"/>
    <property type="match status" value="1"/>
</dbReference>
<dbReference type="Pfam" id="PF00403">
    <property type="entry name" value="HMA"/>
    <property type="match status" value="1"/>
</dbReference>
<keyword evidence="1" id="KW-0479">Metal-binding</keyword>
<evidence type="ECO:0000259" key="5">
    <source>
        <dbReference type="PROSITE" id="PS01124"/>
    </source>
</evidence>
<dbReference type="SUPFAM" id="SSF46689">
    <property type="entry name" value="Homeodomain-like"/>
    <property type="match status" value="1"/>
</dbReference>
<dbReference type="GO" id="GO:0043565">
    <property type="term" value="F:sequence-specific DNA binding"/>
    <property type="evidence" value="ECO:0007669"/>
    <property type="project" value="InterPro"/>
</dbReference>
<dbReference type="PROSITE" id="PS01124">
    <property type="entry name" value="HTH_ARAC_FAMILY_2"/>
    <property type="match status" value="1"/>
</dbReference>
<dbReference type="AlphaFoldDB" id="A0A1H8N719"/>
<dbReference type="RefSeq" id="WP_091171014.1">
    <property type="nucleotide sequence ID" value="NZ_CBCSFM010000011.1"/>
</dbReference>
<sequence>MKIYVKNMACESCKIFVKEALEELDIAAIKIDLGEIEVKEELTTTEKKKLNSKIKKAGLELLEKKEGILIEKIRSVIIDYVYNSDEKPVIKFSVLLSEKLNHSYTYLANFFSEIEASTIEQYVISLKVERIKELIILEEHTLSAIAFKLHYSSVSHLSNQFKKATGLTPTHFKNLKEKRRITIQNI</sequence>
<accession>A0A1H8N719</accession>
<dbReference type="STRING" id="604089.SAMN04487942_2241"/>
<feature type="domain" description="HTH araC/xylS-type" evidence="5">
    <location>
        <begin position="75"/>
        <end position="175"/>
    </location>
</feature>
<gene>
    <name evidence="6" type="ORF">SAMN04487942_2241</name>
</gene>
<evidence type="ECO:0000256" key="2">
    <source>
        <dbReference type="ARBA" id="ARBA00023015"/>
    </source>
</evidence>
<evidence type="ECO:0000313" key="6">
    <source>
        <dbReference type="EMBL" id="SEO25346.1"/>
    </source>
</evidence>
<evidence type="ECO:0000256" key="4">
    <source>
        <dbReference type="ARBA" id="ARBA00023163"/>
    </source>
</evidence>
<keyword evidence="3" id="KW-0238">DNA-binding</keyword>
<dbReference type="InterPro" id="IPR036163">
    <property type="entry name" value="HMA_dom_sf"/>
</dbReference>
<dbReference type="Pfam" id="PF12833">
    <property type="entry name" value="HTH_18"/>
    <property type="match status" value="1"/>
</dbReference>
<dbReference type="PANTHER" id="PTHR43280">
    <property type="entry name" value="ARAC-FAMILY TRANSCRIPTIONAL REGULATOR"/>
    <property type="match status" value="1"/>
</dbReference>
<dbReference type="InterPro" id="IPR006121">
    <property type="entry name" value="HMA_dom"/>
</dbReference>
<dbReference type="GO" id="GO:0046872">
    <property type="term" value="F:metal ion binding"/>
    <property type="evidence" value="ECO:0007669"/>
    <property type="project" value="UniProtKB-KW"/>
</dbReference>
<dbReference type="InterPro" id="IPR009057">
    <property type="entry name" value="Homeodomain-like_sf"/>
</dbReference>
<keyword evidence="2" id="KW-0805">Transcription regulation</keyword>
<reference evidence="7" key="1">
    <citation type="submission" date="2016-10" db="EMBL/GenBank/DDBJ databases">
        <authorList>
            <person name="Varghese N."/>
            <person name="Submissions S."/>
        </authorList>
    </citation>
    <scope>NUCLEOTIDE SEQUENCE [LARGE SCALE GENOMIC DNA]</scope>
    <source>
        <strain evidence="7">CGMCC 1.8704</strain>
    </source>
</reference>
<dbReference type="InterPro" id="IPR017969">
    <property type="entry name" value="Heavy-metal-associated_CS"/>
</dbReference>
<dbReference type="SUPFAM" id="SSF55008">
    <property type="entry name" value="HMA, heavy metal-associated domain"/>
    <property type="match status" value="1"/>
</dbReference>
<evidence type="ECO:0000256" key="3">
    <source>
        <dbReference type="ARBA" id="ARBA00023125"/>
    </source>
</evidence>
<keyword evidence="7" id="KW-1185">Reference proteome</keyword>
<keyword evidence="4" id="KW-0804">Transcription</keyword>
<dbReference type="SMART" id="SM00342">
    <property type="entry name" value="HTH_ARAC"/>
    <property type="match status" value="1"/>
</dbReference>
<dbReference type="Proteomes" id="UP000198657">
    <property type="component" value="Unassembled WGS sequence"/>
</dbReference>
<dbReference type="EMBL" id="FODN01000004">
    <property type="protein sequence ID" value="SEO25346.1"/>
    <property type="molecule type" value="Genomic_DNA"/>
</dbReference>
<dbReference type="InterPro" id="IPR018060">
    <property type="entry name" value="HTH_AraC"/>
</dbReference>
<organism evidence="6 7">
    <name type="scientific">Flavobacterium sinopsychrotolerans</name>
    <dbReference type="NCBI Taxonomy" id="604089"/>
    <lineage>
        <taxon>Bacteria</taxon>
        <taxon>Pseudomonadati</taxon>
        <taxon>Bacteroidota</taxon>
        <taxon>Flavobacteriia</taxon>
        <taxon>Flavobacteriales</taxon>
        <taxon>Flavobacteriaceae</taxon>
        <taxon>Flavobacterium</taxon>
    </lineage>
</organism>
<dbReference type="OrthoDB" id="952277at2"/>
<dbReference type="PROSITE" id="PS01047">
    <property type="entry name" value="HMA_1"/>
    <property type="match status" value="1"/>
</dbReference>
<evidence type="ECO:0000313" key="7">
    <source>
        <dbReference type="Proteomes" id="UP000198657"/>
    </source>
</evidence>
<dbReference type="Gene3D" id="3.30.70.100">
    <property type="match status" value="1"/>
</dbReference>
<protein>
    <submittedName>
        <fullName evidence="6">Heavy-metal-associated domain-containing protein</fullName>
    </submittedName>
</protein>
<dbReference type="GO" id="GO:0003700">
    <property type="term" value="F:DNA-binding transcription factor activity"/>
    <property type="evidence" value="ECO:0007669"/>
    <property type="project" value="InterPro"/>
</dbReference>
<proteinExistence type="predicted"/>
<evidence type="ECO:0000256" key="1">
    <source>
        <dbReference type="ARBA" id="ARBA00022723"/>
    </source>
</evidence>
<dbReference type="PANTHER" id="PTHR43280:SF2">
    <property type="entry name" value="HTH-TYPE TRANSCRIPTIONAL REGULATOR EXSA"/>
    <property type="match status" value="1"/>
</dbReference>